<protein>
    <recommendedName>
        <fullName evidence="1">SCD domain-containing protein</fullName>
    </recommendedName>
</protein>
<dbReference type="GO" id="GO:0005634">
    <property type="term" value="C:nucleus"/>
    <property type="evidence" value="ECO:0007669"/>
    <property type="project" value="TreeGrafter"/>
</dbReference>
<keyword evidence="3" id="KW-1185">Reference proteome</keyword>
<dbReference type="Pfam" id="PF21581">
    <property type="entry name" value="SCD"/>
    <property type="match status" value="1"/>
</dbReference>
<dbReference type="InterPro" id="IPR039662">
    <property type="entry name" value="Cohesin_Scc3/SA"/>
</dbReference>
<reference evidence="2" key="1">
    <citation type="journal article" date="2021" name="Proc. Natl. Acad. Sci. U.S.A.">
        <title>Three genomes in the algal genus Volvox reveal the fate of a haploid sex-determining region after a transition to homothallism.</title>
        <authorList>
            <person name="Yamamoto K."/>
            <person name="Hamaji T."/>
            <person name="Kawai-Toyooka H."/>
            <person name="Matsuzaki R."/>
            <person name="Takahashi F."/>
            <person name="Nishimura Y."/>
            <person name="Kawachi M."/>
            <person name="Noguchi H."/>
            <person name="Minakuchi Y."/>
            <person name="Umen J.G."/>
            <person name="Toyoda A."/>
            <person name="Nozaki H."/>
        </authorList>
    </citation>
    <scope>NUCLEOTIDE SEQUENCE</scope>
    <source>
        <strain evidence="2">NIES-3780</strain>
    </source>
</reference>
<dbReference type="GO" id="GO:0007062">
    <property type="term" value="P:sister chromatid cohesion"/>
    <property type="evidence" value="ECO:0007669"/>
    <property type="project" value="TreeGrafter"/>
</dbReference>
<dbReference type="AlphaFoldDB" id="A0A8J4EWT5"/>
<evidence type="ECO:0000259" key="1">
    <source>
        <dbReference type="Pfam" id="PF21581"/>
    </source>
</evidence>
<dbReference type="PANTHER" id="PTHR11199">
    <property type="entry name" value="STROMAL ANTIGEN"/>
    <property type="match status" value="1"/>
</dbReference>
<dbReference type="GO" id="GO:0000785">
    <property type="term" value="C:chromatin"/>
    <property type="evidence" value="ECO:0007669"/>
    <property type="project" value="TreeGrafter"/>
</dbReference>
<name>A0A8J4EWT5_9CHLO</name>
<dbReference type="InterPro" id="IPR020839">
    <property type="entry name" value="SCD"/>
</dbReference>
<comment type="caution">
    <text evidence="2">The sequence shown here is derived from an EMBL/GenBank/DDBJ whole genome shotgun (WGS) entry which is preliminary data.</text>
</comment>
<organism evidence="2 3">
    <name type="scientific">Volvox africanus</name>
    <dbReference type="NCBI Taxonomy" id="51714"/>
    <lineage>
        <taxon>Eukaryota</taxon>
        <taxon>Viridiplantae</taxon>
        <taxon>Chlorophyta</taxon>
        <taxon>core chlorophytes</taxon>
        <taxon>Chlorophyceae</taxon>
        <taxon>CS clade</taxon>
        <taxon>Chlamydomonadales</taxon>
        <taxon>Volvocaceae</taxon>
        <taxon>Volvox</taxon>
    </lineage>
</organism>
<sequence length="428" mass="47595">MVDQYLKYVAWALSDRDAGVRAVAISRLLELFGGSSTAHMPMAPGTRVEPPAHLPLLYGFIERFTVRFKELPYDIDEEVAILRVQLLTRLVAEGAITDAQLPASDCYGLLIDNPPPPFEGQRQDWRGSCSRRTLPSWNLITHSAQKKPQMRWWRPLPIPRRQSVHDGAADPRRLRPLLQQLLLRMLHLPQRYCRIPSNGRRWRTAECSTCGKRLRLAESGLSVGYLPSGLMLERARLVHFCSDRPTLTMSLYHDVLQVCPLIALIRDLKLELFSLSGDDAGWRALLILIGEQLAMRGTVAELFTQCAETLTFTASSGPPALQPSADMVLRDVCEQLAGGLSTAATAVRVMDEEDLVHAVEELAAGDKGADVEELLSLRMALLRAHAVLVRLDVKGGNVVWLLGYFNAWQLIAAICMYSESGLPSTRGV</sequence>
<gene>
    <name evidence="2" type="ORF">Vafri_5220</name>
</gene>
<dbReference type="GO" id="GO:0003682">
    <property type="term" value="F:chromatin binding"/>
    <property type="evidence" value="ECO:0007669"/>
    <property type="project" value="TreeGrafter"/>
</dbReference>
<dbReference type="EMBL" id="BNCO01000006">
    <property type="protein sequence ID" value="GIL48776.1"/>
    <property type="molecule type" value="Genomic_DNA"/>
</dbReference>
<accession>A0A8J4EWT5</accession>
<dbReference type="PANTHER" id="PTHR11199:SF0">
    <property type="entry name" value="LD34181P-RELATED"/>
    <property type="match status" value="1"/>
</dbReference>
<proteinExistence type="predicted"/>
<feature type="domain" description="SCD" evidence="1">
    <location>
        <begin position="3"/>
        <end position="34"/>
    </location>
</feature>
<evidence type="ECO:0000313" key="3">
    <source>
        <dbReference type="Proteomes" id="UP000747399"/>
    </source>
</evidence>
<dbReference type="Proteomes" id="UP000747399">
    <property type="component" value="Unassembled WGS sequence"/>
</dbReference>
<dbReference type="GO" id="GO:0008278">
    <property type="term" value="C:cohesin complex"/>
    <property type="evidence" value="ECO:0007669"/>
    <property type="project" value="TreeGrafter"/>
</dbReference>
<evidence type="ECO:0000313" key="2">
    <source>
        <dbReference type="EMBL" id="GIL48776.1"/>
    </source>
</evidence>